<reference evidence="2 3" key="1">
    <citation type="journal article" date="2013" name="PLoS Genet.">
        <title>The genome and development-dependent transcriptomes of Pyronema confluens: a window into fungal evolution.</title>
        <authorList>
            <person name="Traeger S."/>
            <person name="Altegoer F."/>
            <person name="Freitag M."/>
            <person name="Gabaldon T."/>
            <person name="Kempken F."/>
            <person name="Kumar A."/>
            <person name="Marcet-Houben M."/>
            <person name="Poggeler S."/>
            <person name="Stajich J.E."/>
            <person name="Nowrousian M."/>
        </authorList>
    </citation>
    <scope>NUCLEOTIDE SEQUENCE [LARGE SCALE GENOMIC DNA]</scope>
    <source>
        <strain evidence="3">CBS 100304</strain>
        <tissue evidence="2">Vegetative mycelium</tissue>
    </source>
</reference>
<evidence type="ECO:0000313" key="2">
    <source>
        <dbReference type="EMBL" id="CCX10923.1"/>
    </source>
</evidence>
<dbReference type="AlphaFoldDB" id="U4LAR1"/>
<protein>
    <submittedName>
        <fullName evidence="2">Uncharacterized protein</fullName>
    </submittedName>
</protein>
<evidence type="ECO:0000256" key="1">
    <source>
        <dbReference type="SAM" id="MobiDB-lite"/>
    </source>
</evidence>
<feature type="compositionally biased region" description="Polar residues" evidence="1">
    <location>
        <begin position="27"/>
        <end position="37"/>
    </location>
</feature>
<dbReference type="Proteomes" id="UP000018144">
    <property type="component" value="Unassembled WGS sequence"/>
</dbReference>
<organism evidence="2 3">
    <name type="scientific">Pyronema omphalodes (strain CBS 100304)</name>
    <name type="common">Pyronema confluens</name>
    <dbReference type="NCBI Taxonomy" id="1076935"/>
    <lineage>
        <taxon>Eukaryota</taxon>
        <taxon>Fungi</taxon>
        <taxon>Dikarya</taxon>
        <taxon>Ascomycota</taxon>
        <taxon>Pezizomycotina</taxon>
        <taxon>Pezizomycetes</taxon>
        <taxon>Pezizales</taxon>
        <taxon>Pyronemataceae</taxon>
        <taxon>Pyronema</taxon>
    </lineage>
</organism>
<gene>
    <name evidence="2" type="ORF">PCON_10517</name>
</gene>
<accession>U4LAR1</accession>
<feature type="compositionally biased region" description="Polar residues" evidence="1">
    <location>
        <begin position="8"/>
        <end position="20"/>
    </location>
</feature>
<feature type="region of interest" description="Disordered" evidence="1">
    <location>
        <begin position="1"/>
        <end position="75"/>
    </location>
</feature>
<proteinExistence type="predicted"/>
<keyword evidence="3" id="KW-1185">Reference proteome</keyword>
<name>U4LAR1_PYROM</name>
<evidence type="ECO:0000313" key="3">
    <source>
        <dbReference type="Proteomes" id="UP000018144"/>
    </source>
</evidence>
<dbReference type="EMBL" id="HF935578">
    <property type="protein sequence ID" value="CCX10923.1"/>
    <property type="molecule type" value="Genomic_DNA"/>
</dbReference>
<sequence>MVLPSRPPRTQSPGQPQQGWQLERVEQGQQQSKQSTMAAGELDIDSSSGQLTRPPASDEPATRERGTRVAPGCNIPDSTPSLEISFLSFLSVFCARCCQLSPCSP</sequence>